<dbReference type="InterPro" id="IPR011946">
    <property type="entry name" value="Integrase_integron-type"/>
</dbReference>
<evidence type="ECO:0000259" key="3">
    <source>
        <dbReference type="PROSITE" id="PS51898"/>
    </source>
</evidence>
<dbReference type="PROSITE" id="PS51898">
    <property type="entry name" value="TYR_RECOMBINASE"/>
    <property type="match status" value="1"/>
</dbReference>
<dbReference type="SUPFAM" id="SSF56349">
    <property type="entry name" value="DNA breaking-rejoining enzymes"/>
    <property type="match status" value="1"/>
</dbReference>
<feature type="domain" description="Tyr recombinase" evidence="3">
    <location>
        <begin position="31"/>
        <end position="245"/>
    </location>
</feature>
<keyword evidence="2" id="KW-0233">DNA recombination</keyword>
<name>A0A1H6FFL7_9GAMM</name>
<dbReference type="GO" id="GO:0006310">
    <property type="term" value="P:DNA recombination"/>
    <property type="evidence" value="ECO:0007669"/>
    <property type="project" value="UniProtKB-KW"/>
</dbReference>
<dbReference type="InterPro" id="IPR013762">
    <property type="entry name" value="Integrase-like_cat_sf"/>
</dbReference>
<keyword evidence="1" id="KW-0229">DNA integration</keyword>
<reference evidence="4 5" key="1">
    <citation type="submission" date="2016-10" db="EMBL/GenBank/DDBJ databases">
        <authorList>
            <person name="de Groot N.N."/>
        </authorList>
    </citation>
    <scope>NUCLEOTIDE SEQUENCE [LARGE SCALE GENOMIC DNA]</scope>
    <source>
        <strain evidence="4">MBHS1</strain>
    </source>
</reference>
<dbReference type="GO" id="GO:0015074">
    <property type="term" value="P:DNA integration"/>
    <property type="evidence" value="ECO:0007669"/>
    <property type="project" value="UniProtKB-KW"/>
</dbReference>
<evidence type="ECO:0000313" key="5">
    <source>
        <dbReference type="Proteomes" id="UP000236724"/>
    </source>
</evidence>
<dbReference type="NCBIfam" id="TIGR02249">
    <property type="entry name" value="integrase_gron"/>
    <property type="match status" value="1"/>
</dbReference>
<organism evidence="4 5">
    <name type="scientific">Candidatus Venteria ishoeyi</name>
    <dbReference type="NCBI Taxonomy" id="1899563"/>
    <lineage>
        <taxon>Bacteria</taxon>
        <taxon>Pseudomonadati</taxon>
        <taxon>Pseudomonadota</taxon>
        <taxon>Gammaproteobacteria</taxon>
        <taxon>Thiotrichales</taxon>
        <taxon>Thiotrichaceae</taxon>
        <taxon>Venteria</taxon>
    </lineage>
</organism>
<proteinExistence type="predicted"/>
<evidence type="ECO:0000313" key="4">
    <source>
        <dbReference type="EMBL" id="SEH07966.1"/>
    </source>
</evidence>
<dbReference type="AlphaFoldDB" id="A0A1H6FFL7"/>
<sequence length="249" mass="28657">MNALLFLYKQVLKRDFKDEKVNAVRARKKARLPVVLTKDEVRRVISVMSGQYQLMAKLMYGSGLRLMECLRLRVQDVDFGMNELIVRDGKGGNVRITLLPSPVRDVLHSHLERVKILHDEDLKVGYGRVYLPYALARKYPNAEVEWGWQYVFAAESLAVDPRSGITRRHHVHESTIQKKVRKAVKMASIVKKAGCHTFRHSFATHLLMDGTDIRTIQELMRHKDVSTTIIYTHVLREQGVPKAISPLDF</sequence>
<evidence type="ECO:0000256" key="1">
    <source>
        <dbReference type="ARBA" id="ARBA00022908"/>
    </source>
</evidence>
<protein>
    <submittedName>
        <fullName evidence="4">Tyrosine recombinase XerC</fullName>
    </submittedName>
</protein>
<dbReference type="PANTHER" id="PTHR30349:SF64">
    <property type="entry name" value="PROPHAGE INTEGRASE INTD-RELATED"/>
    <property type="match status" value="1"/>
</dbReference>
<dbReference type="Pfam" id="PF00589">
    <property type="entry name" value="Phage_integrase"/>
    <property type="match status" value="1"/>
</dbReference>
<dbReference type="Proteomes" id="UP000236724">
    <property type="component" value="Unassembled WGS sequence"/>
</dbReference>
<dbReference type="GO" id="GO:0003677">
    <property type="term" value="F:DNA binding"/>
    <property type="evidence" value="ECO:0007669"/>
    <property type="project" value="InterPro"/>
</dbReference>
<gene>
    <name evidence="4" type="primary">xerC_2</name>
    <name evidence="4" type="ORF">MBHS_03853</name>
</gene>
<dbReference type="EMBL" id="FMSV02000542">
    <property type="protein sequence ID" value="SEH07966.1"/>
    <property type="molecule type" value="Genomic_DNA"/>
</dbReference>
<accession>A0A1H6FFL7</accession>
<dbReference type="Gene3D" id="1.10.443.10">
    <property type="entry name" value="Intergrase catalytic core"/>
    <property type="match status" value="1"/>
</dbReference>
<dbReference type="InterPro" id="IPR011010">
    <property type="entry name" value="DNA_brk_join_enz"/>
</dbReference>
<dbReference type="InterPro" id="IPR002104">
    <property type="entry name" value="Integrase_catalytic"/>
</dbReference>
<evidence type="ECO:0000256" key="2">
    <source>
        <dbReference type="ARBA" id="ARBA00023172"/>
    </source>
</evidence>
<dbReference type="PANTHER" id="PTHR30349">
    <property type="entry name" value="PHAGE INTEGRASE-RELATED"/>
    <property type="match status" value="1"/>
</dbReference>
<keyword evidence="5" id="KW-1185">Reference proteome</keyword>
<dbReference type="InterPro" id="IPR050090">
    <property type="entry name" value="Tyrosine_recombinase_XerCD"/>
</dbReference>